<dbReference type="Pfam" id="PF01225">
    <property type="entry name" value="Mur_ligase"/>
    <property type="match status" value="1"/>
</dbReference>
<dbReference type="RefSeq" id="WP_189629853.1">
    <property type="nucleotide sequence ID" value="NZ_BNAG01000002.1"/>
</dbReference>
<dbReference type="Gene3D" id="3.40.1190.10">
    <property type="entry name" value="Mur-like, catalytic domain"/>
    <property type="match status" value="1"/>
</dbReference>
<dbReference type="PANTHER" id="PTHR43445">
    <property type="entry name" value="UDP-N-ACETYLMURAMATE--L-ALANINE LIGASE-RELATED"/>
    <property type="match status" value="1"/>
</dbReference>
<dbReference type="EMBL" id="BNAG01000002">
    <property type="protein sequence ID" value="GHE62783.1"/>
    <property type="molecule type" value="Genomic_DNA"/>
</dbReference>
<evidence type="ECO:0000259" key="1">
    <source>
        <dbReference type="Pfam" id="PF01225"/>
    </source>
</evidence>
<evidence type="ECO:0000313" key="4">
    <source>
        <dbReference type="Proteomes" id="UP000658258"/>
    </source>
</evidence>
<dbReference type="Gene3D" id="3.40.50.720">
    <property type="entry name" value="NAD(P)-binding Rossmann-like Domain"/>
    <property type="match status" value="1"/>
</dbReference>
<dbReference type="PANTHER" id="PTHR43445:SF5">
    <property type="entry name" value="UDP-N-ACETYLMURAMATE--L-ALANYL-GAMMA-D-GLUTAMYL-MESO-2,6-DIAMINOHEPTANDIOATE LIGASE"/>
    <property type="match status" value="1"/>
</dbReference>
<dbReference type="Proteomes" id="UP000658258">
    <property type="component" value="Unassembled WGS sequence"/>
</dbReference>
<organism evidence="3 4">
    <name type="scientific">Roseivirga thermotolerans</name>
    <dbReference type="NCBI Taxonomy" id="1758176"/>
    <lineage>
        <taxon>Bacteria</taxon>
        <taxon>Pseudomonadati</taxon>
        <taxon>Bacteroidota</taxon>
        <taxon>Cytophagia</taxon>
        <taxon>Cytophagales</taxon>
        <taxon>Roseivirgaceae</taxon>
        <taxon>Roseivirga</taxon>
    </lineage>
</organism>
<evidence type="ECO:0000313" key="3">
    <source>
        <dbReference type="EMBL" id="GHE62783.1"/>
    </source>
</evidence>
<feature type="domain" description="Mur ligase N-terminal catalytic" evidence="1">
    <location>
        <begin position="6"/>
        <end position="107"/>
    </location>
</feature>
<keyword evidence="4" id="KW-1185">Reference proteome</keyword>
<dbReference type="Pfam" id="PF08245">
    <property type="entry name" value="Mur_ligase_M"/>
    <property type="match status" value="1"/>
</dbReference>
<dbReference type="InterPro" id="IPR013221">
    <property type="entry name" value="Mur_ligase_cen"/>
</dbReference>
<protein>
    <submittedName>
        <fullName evidence="3">Peptidoglycan synthetase</fullName>
    </submittedName>
</protein>
<dbReference type="InterPro" id="IPR050061">
    <property type="entry name" value="MurCDEF_pg_biosynth"/>
</dbReference>
<reference evidence="4" key="1">
    <citation type="journal article" date="2019" name="Int. J. Syst. Evol. Microbiol.">
        <title>The Global Catalogue of Microorganisms (GCM) 10K type strain sequencing project: providing services to taxonomists for standard genome sequencing and annotation.</title>
        <authorList>
            <consortium name="The Broad Institute Genomics Platform"/>
            <consortium name="The Broad Institute Genome Sequencing Center for Infectious Disease"/>
            <person name="Wu L."/>
            <person name="Ma J."/>
        </authorList>
    </citation>
    <scope>NUCLEOTIDE SEQUENCE [LARGE SCALE GENOMIC DNA]</scope>
    <source>
        <strain evidence="4">CGMCC 1.15111</strain>
    </source>
</reference>
<dbReference type="InterPro" id="IPR000713">
    <property type="entry name" value="Mur_ligase_N"/>
</dbReference>
<name>A0ABQ3I487_9BACT</name>
<dbReference type="InterPro" id="IPR036615">
    <property type="entry name" value="Mur_ligase_C_dom_sf"/>
</dbReference>
<dbReference type="SUPFAM" id="SSF51984">
    <property type="entry name" value="MurCD N-terminal domain"/>
    <property type="match status" value="1"/>
</dbReference>
<proteinExistence type="predicted"/>
<sequence length="456" mass="51608">MLKNKKVHFIAIGGSVMHNLAICLKLLDNQVTGSDDMFFDPSKTNLQKHGLLPEKEGWNADKVHSGLDYVILGMHAKKDNPELLKARALGLKIYSFPEFIHEASKAKTRVVVAGSHGKTSITSMVLHVLQKTGRAFDYLVGAQLEGFETMVKLSDAPVMVIEGDEYTTSPLDLTPKFLHYKHHYACITGIAWDHYNVFPTLDIYEHQFAQFIDLTPPEGKLFYAASDPRLVSLIDRAEIPQERLLAYEALPATVRNNKTFVEWEGHEYGLQVFGQHNLQNLNAARCLLNELGVSNEQFFTHIQSFKGASKRLELIGEGQNCSIYKDFAHAPSKLKATSEAVTRQFTKRQLTACLELHTFSSLNKAFIHQYKDCYNLPHEALIFINPKAVEAKKLEMITEAELREAFNRPDIRLFTEAPKLEEYLLNQNWNNRNLLLMSSGNFGGLDIETIKNRITG</sequence>
<dbReference type="Gene3D" id="3.90.190.20">
    <property type="entry name" value="Mur ligase, C-terminal domain"/>
    <property type="match status" value="1"/>
</dbReference>
<gene>
    <name evidence="3" type="ORF">GCM10011340_17570</name>
</gene>
<dbReference type="InterPro" id="IPR036565">
    <property type="entry name" value="Mur-like_cat_sf"/>
</dbReference>
<dbReference type="SUPFAM" id="SSF53244">
    <property type="entry name" value="MurD-like peptide ligases, peptide-binding domain"/>
    <property type="match status" value="1"/>
</dbReference>
<dbReference type="SUPFAM" id="SSF53623">
    <property type="entry name" value="MurD-like peptide ligases, catalytic domain"/>
    <property type="match status" value="1"/>
</dbReference>
<comment type="caution">
    <text evidence="3">The sequence shown here is derived from an EMBL/GenBank/DDBJ whole genome shotgun (WGS) entry which is preliminary data.</text>
</comment>
<accession>A0ABQ3I487</accession>
<feature type="domain" description="Mur ligase central" evidence="2">
    <location>
        <begin position="112"/>
        <end position="286"/>
    </location>
</feature>
<evidence type="ECO:0000259" key="2">
    <source>
        <dbReference type="Pfam" id="PF08245"/>
    </source>
</evidence>